<dbReference type="Gene3D" id="3.30.559.10">
    <property type="entry name" value="Chloramphenicol acetyltransferase-like domain"/>
    <property type="match status" value="2"/>
</dbReference>
<sequence length="458" mass="51065">MAHALVFTVKRREPELITPSKPTPHETKLLSDIDDQDSLRWQVPGIQFYKYDPNMAGKDPVDIIRKALAKTLVFYYPFAGRLREGPGRKLMVDCTGEGVLFIEADADVSLKEFGEDLHPPFPCIDELLYDVPGSSDMLNTPLLLIQVTRLKCGGFIFAFRMNHTMSDGSGMLQFLNALGEISRGMSKPSISPVWSRELLNARDPPIVTCTHREYDPEPDNKGTMFPLDDMVHRTFFIGPTEVAAIRSLLPTHQLQKYSNFEVIAAYFWRCRTIALQLDSNEEVRMICLVDARNKSVYKQLPKGYYGNAIAFPVAVTTAGKLIENPLEYALNLVKKAKANVNKEYMHSVADLMVIKGRPPLTTAGLYLVSDITRAGLGDVEFGWGKALYGGMAKGGDVAIPGQAVFHIPFKNAKGEEGLVIPFFLPAQVMERLVKEFHSLLMCMHTKSDPKSGFINSSL</sequence>
<dbReference type="EMBL" id="PSQE01000001">
    <property type="protein sequence ID" value="RHN78444.1"/>
    <property type="molecule type" value="Genomic_DNA"/>
</dbReference>
<dbReference type="OrthoDB" id="1483986at2759"/>
<protein>
    <submittedName>
        <fullName evidence="3 4">Benzyl alcohol O-benzoyltransferase</fullName>
        <ecNumber evidence="4">2.3.1.196</ecNumber>
    </submittedName>
</protein>
<dbReference type="Proteomes" id="UP000002051">
    <property type="component" value="Unassembled WGS sequence"/>
</dbReference>
<comment type="similarity">
    <text evidence="1">Belongs to the plant acyltransferase family.</text>
</comment>
<dbReference type="Pfam" id="PF02458">
    <property type="entry name" value="Transferase"/>
    <property type="match status" value="1"/>
</dbReference>
<dbReference type="HOGENOM" id="CLU_014546_2_2_1"/>
<keyword evidence="4" id="KW-0012">Acyltransferase</keyword>
<reference evidence="4" key="4">
    <citation type="journal article" date="2018" name="Nat. Plants">
        <title>Whole-genome landscape of Medicago truncatula symbiotic genes.</title>
        <authorList>
            <person name="Pecrix Y."/>
            <person name="Gamas P."/>
            <person name="Carrere S."/>
        </authorList>
    </citation>
    <scope>NUCLEOTIDE SEQUENCE</scope>
    <source>
        <tissue evidence="4">Leaves</tissue>
    </source>
</reference>
<dbReference type="PANTHER" id="PTHR31147">
    <property type="entry name" value="ACYL TRANSFERASE 4"/>
    <property type="match status" value="1"/>
</dbReference>
<evidence type="ECO:0000313" key="4">
    <source>
        <dbReference type="EMBL" id="RHN78444.1"/>
    </source>
</evidence>
<evidence type="ECO:0000256" key="1">
    <source>
        <dbReference type="ARBA" id="ARBA00009861"/>
    </source>
</evidence>
<evidence type="ECO:0000256" key="2">
    <source>
        <dbReference type="ARBA" id="ARBA00022679"/>
    </source>
</evidence>
<dbReference type="Proteomes" id="UP000265566">
    <property type="component" value="Chromosome 1"/>
</dbReference>
<dbReference type="EC" id="2.3.1.196" evidence="4"/>
<accession>A0A072VG31</accession>
<dbReference type="PANTHER" id="PTHR31147:SF66">
    <property type="entry name" value="OS05G0315700 PROTEIN"/>
    <property type="match status" value="1"/>
</dbReference>
<dbReference type="GO" id="GO:0016747">
    <property type="term" value="F:acyltransferase activity, transferring groups other than amino-acyl groups"/>
    <property type="evidence" value="ECO:0000318"/>
    <property type="project" value="GO_Central"/>
</dbReference>
<reference evidence="3 6" key="1">
    <citation type="journal article" date="2011" name="Nature">
        <title>The Medicago genome provides insight into the evolution of rhizobial symbioses.</title>
        <authorList>
            <person name="Young N.D."/>
            <person name="Debelle F."/>
            <person name="Oldroyd G.E."/>
            <person name="Geurts R."/>
            <person name="Cannon S.B."/>
            <person name="Udvardi M.K."/>
            <person name="Benedito V.A."/>
            <person name="Mayer K.F."/>
            <person name="Gouzy J."/>
            <person name="Schoof H."/>
            <person name="Van de Peer Y."/>
            <person name="Proost S."/>
            <person name="Cook D.R."/>
            <person name="Meyers B.C."/>
            <person name="Spannagl M."/>
            <person name="Cheung F."/>
            <person name="De Mita S."/>
            <person name="Krishnakumar V."/>
            <person name="Gundlach H."/>
            <person name="Zhou S."/>
            <person name="Mudge J."/>
            <person name="Bharti A.K."/>
            <person name="Murray J.D."/>
            <person name="Naoumkina M.A."/>
            <person name="Rosen B."/>
            <person name="Silverstein K.A."/>
            <person name="Tang H."/>
            <person name="Rombauts S."/>
            <person name="Zhao P.X."/>
            <person name="Zhou P."/>
            <person name="Barbe V."/>
            <person name="Bardou P."/>
            <person name="Bechner M."/>
            <person name="Bellec A."/>
            <person name="Berger A."/>
            <person name="Berges H."/>
            <person name="Bidwell S."/>
            <person name="Bisseling T."/>
            <person name="Choisne N."/>
            <person name="Couloux A."/>
            <person name="Denny R."/>
            <person name="Deshpande S."/>
            <person name="Dai X."/>
            <person name="Doyle J.J."/>
            <person name="Dudez A.M."/>
            <person name="Farmer A.D."/>
            <person name="Fouteau S."/>
            <person name="Franken C."/>
            <person name="Gibelin C."/>
            <person name="Gish J."/>
            <person name="Goldstein S."/>
            <person name="Gonzalez A.J."/>
            <person name="Green P.J."/>
            <person name="Hallab A."/>
            <person name="Hartog M."/>
            <person name="Hua A."/>
            <person name="Humphray S.J."/>
            <person name="Jeong D.H."/>
            <person name="Jing Y."/>
            <person name="Jocker A."/>
            <person name="Kenton S.M."/>
            <person name="Kim D.J."/>
            <person name="Klee K."/>
            <person name="Lai H."/>
            <person name="Lang C."/>
            <person name="Lin S."/>
            <person name="Macmil S.L."/>
            <person name="Magdelenat G."/>
            <person name="Matthews L."/>
            <person name="McCorrison J."/>
            <person name="Monaghan E.L."/>
            <person name="Mun J.H."/>
            <person name="Najar F.Z."/>
            <person name="Nicholson C."/>
            <person name="Noirot C."/>
            <person name="O'Bleness M."/>
            <person name="Paule C.R."/>
            <person name="Poulain J."/>
            <person name="Prion F."/>
            <person name="Qin B."/>
            <person name="Qu C."/>
            <person name="Retzel E.F."/>
            <person name="Riddle C."/>
            <person name="Sallet E."/>
            <person name="Samain S."/>
            <person name="Samson N."/>
            <person name="Sanders I."/>
            <person name="Saurat O."/>
            <person name="Scarpelli C."/>
            <person name="Schiex T."/>
            <person name="Segurens B."/>
            <person name="Severin A.J."/>
            <person name="Sherrier D.J."/>
            <person name="Shi R."/>
            <person name="Sims S."/>
            <person name="Singer S.R."/>
            <person name="Sinharoy S."/>
            <person name="Sterck L."/>
            <person name="Viollet A."/>
            <person name="Wang B.B."/>
            <person name="Wang K."/>
            <person name="Wang M."/>
            <person name="Wang X."/>
            <person name="Warfsmann J."/>
            <person name="Weissenbach J."/>
            <person name="White D.D."/>
            <person name="White J.D."/>
            <person name="Wiley G.B."/>
            <person name="Wincker P."/>
            <person name="Xing Y."/>
            <person name="Yang L."/>
            <person name="Yao Z."/>
            <person name="Ying F."/>
            <person name="Zhai J."/>
            <person name="Zhou L."/>
            <person name="Zuber A."/>
            <person name="Denarie J."/>
            <person name="Dixon R.A."/>
            <person name="May G.D."/>
            <person name="Schwartz D.C."/>
            <person name="Rogers J."/>
            <person name="Quetier F."/>
            <person name="Town C.D."/>
            <person name="Roe B.A."/>
        </authorList>
    </citation>
    <scope>NUCLEOTIDE SEQUENCE [LARGE SCALE GENOMIC DNA]</scope>
    <source>
        <strain evidence="3">A17</strain>
        <strain evidence="5 6">cv. Jemalong A17</strain>
    </source>
</reference>
<dbReference type="EnsemblPlants" id="KEH40969">
    <property type="protein sequence ID" value="KEH40969"/>
    <property type="gene ID" value="MTR_1g040175"/>
</dbReference>
<dbReference type="Gramene" id="rna2011">
    <property type="protein sequence ID" value="RHN78444.1"/>
    <property type="gene ID" value="gene2011"/>
</dbReference>
<evidence type="ECO:0000313" key="3">
    <source>
        <dbReference type="EMBL" id="KEH40969.1"/>
    </source>
</evidence>
<evidence type="ECO:0000313" key="5">
    <source>
        <dbReference type="EnsemblPlants" id="KEH40969"/>
    </source>
</evidence>
<dbReference type="AlphaFoldDB" id="A0A072VG31"/>
<reference evidence="3 6" key="2">
    <citation type="journal article" date="2014" name="BMC Genomics">
        <title>An improved genome release (version Mt4.0) for the model legume Medicago truncatula.</title>
        <authorList>
            <person name="Tang H."/>
            <person name="Krishnakumar V."/>
            <person name="Bidwell S."/>
            <person name="Rosen B."/>
            <person name="Chan A."/>
            <person name="Zhou S."/>
            <person name="Gentzbittel L."/>
            <person name="Childs K.L."/>
            <person name="Yandell M."/>
            <person name="Gundlach H."/>
            <person name="Mayer K.F."/>
            <person name="Schwartz D.C."/>
            <person name="Town C.D."/>
        </authorList>
    </citation>
    <scope>GENOME REANNOTATION</scope>
    <source>
        <strain evidence="3">A17</strain>
        <strain evidence="5 6">cv. Jemalong A17</strain>
    </source>
</reference>
<gene>
    <name evidence="5" type="primary">25482869</name>
    <name evidence="3" type="ordered locus">MTR_1g040175</name>
    <name evidence="4" type="ORF">MtrunA17_Chr1g0165661</name>
</gene>
<organism evidence="3 6">
    <name type="scientific">Medicago truncatula</name>
    <name type="common">Barrel medic</name>
    <name type="synonym">Medicago tribuloides</name>
    <dbReference type="NCBI Taxonomy" id="3880"/>
    <lineage>
        <taxon>Eukaryota</taxon>
        <taxon>Viridiplantae</taxon>
        <taxon>Streptophyta</taxon>
        <taxon>Embryophyta</taxon>
        <taxon>Tracheophyta</taxon>
        <taxon>Spermatophyta</taxon>
        <taxon>Magnoliopsida</taxon>
        <taxon>eudicotyledons</taxon>
        <taxon>Gunneridae</taxon>
        <taxon>Pentapetalae</taxon>
        <taxon>rosids</taxon>
        <taxon>fabids</taxon>
        <taxon>Fabales</taxon>
        <taxon>Fabaceae</taxon>
        <taxon>Papilionoideae</taxon>
        <taxon>50 kb inversion clade</taxon>
        <taxon>NPAAA clade</taxon>
        <taxon>Hologalegina</taxon>
        <taxon>IRL clade</taxon>
        <taxon>Trifolieae</taxon>
        <taxon>Medicago</taxon>
    </lineage>
</organism>
<dbReference type="InterPro" id="IPR023213">
    <property type="entry name" value="CAT-like_dom_sf"/>
</dbReference>
<dbReference type="KEGG" id="mtr:25482869"/>
<evidence type="ECO:0000313" key="6">
    <source>
        <dbReference type="Proteomes" id="UP000002051"/>
    </source>
</evidence>
<dbReference type="InterPro" id="IPR050898">
    <property type="entry name" value="Plant_acyltransferase"/>
</dbReference>
<keyword evidence="2 4" id="KW-0808">Transferase</keyword>
<keyword evidence="6" id="KW-1185">Reference proteome</keyword>
<reference evidence="5" key="3">
    <citation type="submission" date="2015-04" db="UniProtKB">
        <authorList>
            <consortium name="EnsemblPlants"/>
        </authorList>
    </citation>
    <scope>IDENTIFICATION</scope>
    <source>
        <strain evidence="5">cv. Jemalong A17</strain>
    </source>
</reference>
<name>A0A072VG31_MEDTR</name>
<dbReference type="EMBL" id="CM001217">
    <property type="protein sequence ID" value="KEH40969.1"/>
    <property type="molecule type" value="Genomic_DNA"/>
</dbReference>
<proteinExistence type="inferred from homology"/>